<dbReference type="Gene3D" id="2.60.40.10">
    <property type="entry name" value="Immunoglobulins"/>
    <property type="match status" value="1"/>
</dbReference>
<sequence>MKYYYLLFFFLFLTVPSFGQKEAAIWYFGNNAGLDFNSGSPVALTNGKLVTKEGCTTISDKNGNLLFYTDGRIVYNKNHQIMPNGFGLLGHNSSTQSAIIVPKPNNPNIYYIFTVDQPLPANADNNPLNDLDPPNNGVNYSQVDMMLNNGLGDIVITEKNIPLVTYNPNDSEEVKYKCSEKITAVQHGDGVSFWVITHFINNFYTFKISTQGVNKNPVKTMTPLNIPIGGYIPNAIGYLKASPNGKKIVIANNASRRTNEKGPKGQEIRDTGNVLLYDFDSSTGKISNEITLLSNSNPYGAEFSSKTKKLYVTANKFNANGETILESSLIQFDLKSANILSTKTIINTSSLIAGALQLAIDEKIYRAGYATTDNLRNKLSVINNPELDGTSCNYIPNAINLKTGSSEQGLPPFITSLFLYTFNYEFNCLGEATHFYSNSVEKIDSVVWDFGDGFTSTDIHAYHTYAQAGDYKVTLIKTVNGENREPLEKTITIYEIPKILSTSYKLTQCDTQDSAPTDGLALFNLTLANEPICLGEKDYEVYYYHSISDAENDITNTQSIPVNYRNSAPDELIYAKITQPNSSCYSIGTVILHANKNILLLPEAMHECDLGDGKASFDLEQKKDLIKTELNLPSDVRLFFYSNEQDASMGINELQEPFVSVSKTVFIRAENAEGCYGTGNFEIIVESSPKVDVLENIILCEGLVNPSIRLNTGISTPATTSDFTYLWSTGETTPAISINKEGEYTITVKNKSGCTTTRKCIVTLSYLAKINNIIVHDLQQTNQVIIELDNPSDYKYMVQYENGTETSFQISTLFENVPGGFHKLIVESNNGCGQTTKSFAVLNAPKFFTPNGDGYNDNWNLKGINSSIYENAIIYIFDRYGKLLKQLSPSSIGWDGTFLQEALPADDYWFTIKLEDGREAKSHFSLKR</sequence>
<organism evidence="2 3">
    <name type="scientific">Flavobacterium ranwuense</name>
    <dbReference type="NCBI Taxonomy" id="2541725"/>
    <lineage>
        <taxon>Bacteria</taxon>
        <taxon>Pseudomonadati</taxon>
        <taxon>Bacteroidota</taxon>
        <taxon>Flavobacteriia</taxon>
        <taxon>Flavobacteriales</taxon>
        <taxon>Flavobacteriaceae</taxon>
        <taxon>Flavobacterium</taxon>
    </lineage>
</organism>
<evidence type="ECO:0000313" key="2">
    <source>
        <dbReference type="EMBL" id="TDE30317.1"/>
    </source>
</evidence>
<dbReference type="Pfam" id="PF13585">
    <property type="entry name" value="CHU_C"/>
    <property type="match status" value="1"/>
</dbReference>
<dbReference type="NCBIfam" id="TIGR04131">
    <property type="entry name" value="Bac_Flav_CTERM"/>
    <property type="match status" value="1"/>
</dbReference>
<dbReference type="EMBL" id="SMLH01000002">
    <property type="protein sequence ID" value="TDE30317.1"/>
    <property type="molecule type" value="Genomic_DNA"/>
</dbReference>
<evidence type="ECO:0000259" key="1">
    <source>
        <dbReference type="PROSITE" id="PS50093"/>
    </source>
</evidence>
<proteinExistence type="predicted"/>
<gene>
    <name evidence="2" type="ORF">E0I61_04815</name>
</gene>
<dbReference type="RefSeq" id="WP_132069786.1">
    <property type="nucleotide sequence ID" value="NZ_SMLH01000002.1"/>
</dbReference>
<keyword evidence="3" id="KW-1185">Reference proteome</keyword>
<dbReference type="PROSITE" id="PS50093">
    <property type="entry name" value="PKD"/>
    <property type="match status" value="1"/>
</dbReference>
<dbReference type="SUPFAM" id="SSF75011">
    <property type="entry name" value="3-carboxy-cis,cis-mucoante lactonizing enzyme"/>
    <property type="match status" value="1"/>
</dbReference>
<comment type="caution">
    <text evidence="2">The sequence shown here is derived from an EMBL/GenBank/DDBJ whole genome shotgun (WGS) entry which is preliminary data.</text>
</comment>
<accession>A0ABY2DTI8</accession>
<feature type="domain" description="PKD" evidence="1">
    <location>
        <begin position="448"/>
        <end position="475"/>
    </location>
</feature>
<dbReference type="Proteomes" id="UP000294685">
    <property type="component" value="Unassembled WGS sequence"/>
</dbReference>
<name>A0ABY2DTI8_9FLAO</name>
<dbReference type="InterPro" id="IPR013783">
    <property type="entry name" value="Ig-like_fold"/>
</dbReference>
<dbReference type="InterPro" id="IPR000601">
    <property type="entry name" value="PKD_dom"/>
</dbReference>
<dbReference type="InterPro" id="IPR026341">
    <property type="entry name" value="T9SS_type_B"/>
</dbReference>
<dbReference type="Pfam" id="PF18911">
    <property type="entry name" value="PKD_4"/>
    <property type="match status" value="1"/>
</dbReference>
<protein>
    <submittedName>
        <fullName evidence="2">T9SS type B sorting domain-containing protein</fullName>
    </submittedName>
</protein>
<reference evidence="2 3" key="1">
    <citation type="submission" date="2019-03" db="EMBL/GenBank/DDBJ databases">
        <title>Novel species of Flavobacterium.</title>
        <authorList>
            <person name="Liu Q."/>
            <person name="Xin Y.-H."/>
        </authorList>
    </citation>
    <scope>NUCLEOTIDE SEQUENCE [LARGE SCALE GENOMIC DNA]</scope>
    <source>
        <strain evidence="2 3">LB2P22</strain>
    </source>
</reference>
<dbReference type="SUPFAM" id="SSF49299">
    <property type="entry name" value="PKD domain"/>
    <property type="match status" value="1"/>
</dbReference>
<evidence type="ECO:0000313" key="3">
    <source>
        <dbReference type="Proteomes" id="UP000294685"/>
    </source>
</evidence>
<dbReference type="InterPro" id="IPR035986">
    <property type="entry name" value="PKD_dom_sf"/>
</dbReference>
<dbReference type="CDD" id="cd00146">
    <property type="entry name" value="PKD"/>
    <property type="match status" value="1"/>
</dbReference>